<dbReference type="InterPro" id="IPR029055">
    <property type="entry name" value="Ntn_hydrolases_N"/>
</dbReference>
<evidence type="ECO:0000256" key="5">
    <source>
        <dbReference type="ARBA" id="ARBA00022840"/>
    </source>
</evidence>
<dbReference type="NCBIfam" id="TIGR01536">
    <property type="entry name" value="asn_synth_AEB"/>
    <property type="match status" value="1"/>
</dbReference>
<dbReference type="EC" id="6.3.5.4" evidence="3"/>
<gene>
    <name evidence="12" type="primary">wbpQ</name>
    <name evidence="12" type="ORF">AAE02nite_08740</name>
</gene>
<keyword evidence="6 8" id="KW-0315">Glutamine amidotransferase</keyword>
<comment type="catalytic activity">
    <reaction evidence="7">
        <text>L-aspartate + L-glutamine + ATP + H2O = L-asparagine + L-glutamate + AMP + diphosphate + H(+)</text>
        <dbReference type="Rhea" id="RHEA:12228"/>
        <dbReference type="ChEBI" id="CHEBI:15377"/>
        <dbReference type="ChEBI" id="CHEBI:15378"/>
        <dbReference type="ChEBI" id="CHEBI:29985"/>
        <dbReference type="ChEBI" id="CHEBI:29991"/>
        <dbReference type="ChEBI" id="CHEBI:30616"/>
        <dbReference type="ChEBI" id="CHEBI:33019"/>
        <dbReference type="ChEBI" id="CHEBI:58048"/>
        <dbReference type="ChEBI" id="CHEBI:58359"/>
        <dbReference type="ChEBI" id="CHEBI:456215"/>
        <dbReference type="EC" id="6.3.5.4"/>
    </reaction>
</comment>
<feature type="domain" description="Glutamine amidotransferase type-2" evidence="11">
    <location>
        <begin position="2"/>
        <end position="211"/>
    </location>
</feature>
<dbReference type="Gene3D" id="3.40.50.620">
    <property type="entry name" value="HUPs"/>
    <property type="match status" value="1"/>
</dbReference>
<dbReference type="InterPro" id="IPR014729">
    <property type="entry name" value="Rossmann-like_a/b/a_fold"/>
</dbReference>
<dbReference type="InterPro" id="IPR017932">
    <property type="entry name" value="GATase_2_dom"/>
</dbReference>
<accession>A0A512AU51</accession>
<evidence type="ECO:0000256" key="10">
    <source>
        <dbReference type="PIRSR" id="PIRSR001589-3"/>
    </source>
</evidence>
<keyword evidence="8" id="KW-0028">Amino-acid biosynthesis</keyword>
<dbReference type="Gene3D" id="3.60.20.10">
    <property type="entry name" value="Glutamine Phosphoribosylpyrophosphate, subunit 1, domain 1"/>
    <property type="match status" value="1"/>
</dbReference>
<evidence type="ECO:0000256" key="8">
    <source>
        <dbReference type="PIRSR" id="PIRSR001589-1"/>
    </source>
</evidence>
<protein>
    <recommendedName>
        <fullName evidence="3">asparagine synthase (glutamine-hydrolyzing)</fullName>
        <ecNumber evidence="3">6.3.5.4</ecNumber>
    </recommendedName>
</protein>
<dbReference type="InterPro" id="IPR033738">
    <property type="entry name" value="AsnB_N"/>
</dbReference>
<evidence type="ECO:0000256" key="1">
    <source>
        <dbReference type="ARBA" id="ARBA00005187"/>
    </source>
</evidence>
<keyword evidence="8" id="KW-0061">Asparagine biosynthesis</keyword>
<sequence length="614" mass="70536">MCGIAGFVDFTQSSSQNDLEIITDCIAHRGPNAAGYFFDGTIGLGHRRLSILDLSAAANQPMYAANERYVIIFNGEVYNFQEIAPELGVPLKTTSDTEVILESFVKWGPDFVHRLNGMFAFAIYDKQEQQFFLYRDRMGIKPVYYYYDGQRFAFSSELKVLVKLPFLSGKLTLNKEAISQFLYLGYIPRPNSIYTEIKKMDSGSYMVLDKQGLQTVSYWQLTDQVQTEILRDEPEAKRQLRELVLSSVKYRMISDVPFGTFLSGGIDSSLVTAAAQHVSDKPVKTFSIAFDNPKYNEAKFAAAVAKHLGTNHHEFTVTEKEALAWVDQLTGIYDEPFADSSAIPTLLVSELARKHVTMTLSGDGGDELFLGYGMYGWANRLSKPWVKTFRKPIAAVLPFLGERYERAAQVFRYQDIARRKSHIFSQEQYLFSESEIDNLLSPGYQQPPLIRENWNIPTRALTPMEEQAFFDMQYYLQDDLLVKVDRATMRHSLETRVPLLDYRIVQFALNLSPELKVKNGVAKYLLKEVLYDFVPKEIFDRPKWGFSVPLGAWLQGDLKYLLDDYLNEQIINTYGIVRYPEVKRLKESFLGGKGYLYNRVWLLIVLHKWLRENI</sequence>
<dbReference type="AlphaFoldDB" id="A0A512AU51"/>
<dbReference type="EMBL" id="BJYS01000004">
    <property type="protein sequence ID" value="GEO03210.1"/>
    <property type="molecule type" value="Genomic_DNA"/>
</dbReference>
<keyword evidence="4 9" id="KW-0547">Nucleotide-binding</keyword>
<dbReference type="CDD" id="cd01991">
    <property type="entry name" value="Asn_synthase_B_C"/>
    <property type="match status" value="1"/>
</dbReference>
<keyword evidence="13" id="KW-1185">Reference proteome</keyword>
<evidence type="ECO:0000256" key="9">
    <source>
        <dbReference type="PIRSR" id="PIRSR001589-2"/>
    </source>
</evidence>
<feature type="binding site" evidence="9">
    <location>
        <position position="288"/>
    </location>
    <ligand>
        <name>ATP</name>
        <dbReference type="ChEBI" id="CHEBI:30616"/>
    </ligand>
</feature>
<evidence type="ECO:0000256" key="7">
    <source>
        <dbReference type="ARBA" id="ARBA00048741"/>
    </source>
</evidence>
<evidence type="ECO:0000256" key="4">
    <source>
        <dbReference type="ARBA" id="ARBA00022741"/>
    </source>
</evidence>
<reference evidence="12 13" key="1">
    <citation type="submission" date="2019-07" db="EMBL/GenBank/DDBJ databases">
        <title>Whole genome shotgun sequence of Adhaeribacter aerolatus NBRC 106133.</title>
        <authorList>
            <person name="Hosoyama A."/>
            <person name="Uohara A."/>
            <person name="Ohji S."/>
            <person name="Ichikawa N."/>
        </authorList>
    </citation>
    <scope>NUCLEOTIDE SEQUENCE [LARGE SCALE GENOMIC DNA]</scope>
    <source>
        <strain evidence="12 13">NBRC 106133</strain>
    </source>
</reference>
<keyword evidence="5 9" id="KW-0067">ATP-binding</keyword>
<dbReference type="OrthoDB" id="9763290at2"/>
<dbReference type="RefSeq" id="WP_146895286.1">
    <property type="nucleotide sequence ID" value="NZ_BJYS01000004.1"/>
</dbReference>
<evidence type="ECO:0000313" key="13">
    <source>
        <dbReference type="Proteomes" id="UP000321532"/>
    </source>
</evidence>
<comment type="similarity">
    <text evidence="2">Belongs to the asparagine synthetase family.</text>
</comment>
<proteinExistence type="inferred from homology"/>
<dbReference type="InterPro" id="IPR051786">
    <property type="entry name" value="ASN_synthetase/amidase"/>
</dbReference>
<dbReference type="PANTHER" id="PTHR43284:SF1">
    <property type="entry name" value="ASPARAGINE SYNTHETASE"/>
    <property type="match status" value="1"/>
</dbReference>
<dbReference type="PIRSF" id="PIRSF001589">
    <property type="entry name" value="Asn_synthetase_glu-h"/>
    <property type="match status" value="1"/>
</dbReference>
<feature type="site" description="Important for beta-aspartyl-AMP intermediate formation" evidence="10">
    <location>
        <position position="363"/>
    </location>
</feature>
<dbReference type="CDD" id="cd00712">
    <property type="entry name" value="AsnB"/>
    <property type="match status" value="1"/>
</dbReference>
<comment type="pathway">
    <text evidence="1">Amino-acid biosynthesis; L-asparagine biosynthesis; L-asparagine from L-aspartate (L-Gln route): step 1/1.</text>
</comment>
<dbReference type="Proteomes" id="UP000321532">
    <property type="component" value="Unassembled WGS sequence"/>
</dbReference>
<dbReference type="GO" id="GO:0004066">
    <property type="term" value="F:asparagine synthase (glutamine-hydrolyzing) activity"/>
    <property type="evidence" value="ECO:0007669"/>
    <property type="project" value="UniProtKB-EC"/>
</dbReference>
<evidence type="ECO:0000256" key="3">
    <source>
        <dbReference type="ARBA" id="ARBA00012737"/>
    </source>
</evidence>
<evidence type="ECO:0000259" key="11">
    <source>
        <dbReference type="PROSITE" id="PS51278"/>
    </source>
</evidence>
<evidence type="ECO:0000256" key="2">
    <source>
        <dbReference type="ARBA" id="ARBA00005752"/>
    </source>
</evidence>
<dbReference type="PROSITE" id="PS51278">
    <property type="entry name" value="GATASE_TYPE_2"/>
    <property type="match status" value="1"/>
</dbReference>
<dbReference type="Pfam" id="PF13537">
    <property type="entry name" value="GATase_7"/>
    <property type="match status" value="1"/>
</dbReference>
<dbReference type="InterPro" id="IPR001962">
    <property type="entry name" value="Asn_synthase"/>
</dbReference>
<dbReference type="PANTHER" id="PTHR43284">
    <property type="entry name" value="ASPARAGINE SYNTHETASE (GLUTAMINE-HYDROLYZING)"/>
    <property type="match status" value="1"/>
</dbReference>
<comment type="caution">
    <text evidence="12">The sequence shown here is derived from an EMBL/GenBank/DDBJ whole genome shotgun (WGS) entry which is preliminary data.</text>
</comment>
<dbReference type="InterPro" id="IPR006426">
    <property type="entry name" value="Asn_synth_AEB"/>
</dbReference>
<feature type="binding site" evidence="9">
    <location>
        <position position="96"/>
    </location>
    <ligand>
        <name>L-glutamine</name>
        <dbReference type="ChEBI" id="CHEBI:58359"/>
    </ligand>
</feature>
<dbReference type="GO" id="GO:0005829">
    <property type="term" value="C:cytosol"/>
    <property type="evidence" value="ECO:0007669"/>
    <property type="project" value="TreeGrafter"/>
</dbReference>
<organism evidence="12 13">
    <name type="scientific">Adhaeribacter aerolatus</name>
    <dbReference type="NCBI Taxonomy" id="670289"/>
    <lineage>
        <taxon>Bacteria</taxon>
        <taxon>Pseudomonadati</taxon>
        <taxon>Bacteroidota</taxon>
        <taxon>Cytophagia</taxon>
        <taxon>Cytophagales</taxon>
        <taxon>Hymenobacteraceae</taxon>
        <taxon>Adhaeribacter</taxon>
    </lineage>
</organism>
<dbReference type="GO" id="GO:0006529">
    <property type="term" value="P:asparagine biosynthetic process"/>
    <property type="evidence" value="ECO:0007669"/>
    <property type="project" value="UniProtKB-KW"/>
</dbReference>
<name>A0A512AU51_9BACT</name>
<dbReference type="SUPFAM" id="SSF56235">
    <property type="entry name" value="N-terminal nucleophile aminohydrolases (Ntn hydrolases)"/>
    <property type="match status" value="1"/>
</dbReference>
<evidence type="ECO:0000313" key="12">
    <source>
        <dbReference type="EMBL" id="GEO03210.1"/>
    </source>
</evidence>
<evidence type="ECO:0000256" key="6">
    <source>
        <dbReference type="ARBA" id="ARBA00022962"/>
    </source>
</evidence>
<dbReference type="SUPFAM" id="SSF52402">
    <property type="entry name" value="Adenine nucleotide alpha hydrolases-like"/>
    <property type="match status" value="1"/>
</dbReference>
<feature type="active site" description="For GATase activity" evidence="8">
    <location>
        <position position="2"/>
    </location>
</feature>
<dbReference type="Pfam" id="PF00733">
    <property type="entry name" value="Asn_synthase"/>
    <property type="match status" value="1"/>
</dbReference>
<dbReference type="GO" id="GO:0005524">
    <property type="term" value="F:ATP binding"/>
    <property type="evidence" value="ECO:0007669"/>
    <property type="project" value="UniProtKB-KW"/>
</dbReference>
<feature type="binding site" evidence="9">
    <location>
        <begin position="361"/>
        <end position="362"/>
    </location>
    <ligand>
        <name>ATP</name>
        <dbReference type="ChEBI" id="CHEBI:30616"/>
    </ligand>
</feature>